<reference evidence="1 2" key="1">
    <citation type="submission" date="2022-05" db="EMBL/GenBank/DDBJ databases">
        <authorList>
            <consortium name="Genoscope - CEA"/>
            <person name="William W."/>
        </authorList>
    </citation>
    <scope>NUCLEOTIDE SEQUENCE [LARGE SCALE GENOMIC DNA]</scope>
</reference>
<evidence type="ECO:0000313" key="1">
    <source>
        <dbReference type="EMBL" id="CAH3193405.1"/>
    </source>
</evidence>
<dbReference type="EMBL" id="CALNXI010003477">
    <property type="protein sequence ID" value="CAH3193405.1"/>
    <property type="molecule type" value="Genomic_DNA"/>
</dbReference>
<protein>
    <submittedName>
        <fullName evidence="1">Uncharacterized protein</fullName>
    </submittedName>
</protein>
<organism evidence="1 2">
    <name type="scientific">Porites evermanni</name>
    <dbReference type="NCBI Taxonomy" id="104178"/>
    <lineage>
        <taxon>Eukaryota</taxon>
        <taxon>Metazoa</taxon>
        <taxon>Cnidaria</taxon>
        <taxon>Anthozoa</taxon>
        <taxon>Hexacorallia</taxon>
        <taxon>Scleractinia</taxon>
        <taxon>Fungiina</taxon>
        <taxon>Poritidae</taxon>
        <taxon>Porites</taxon>
    </lineage>
</organism>
<evidence type="ECO:0000313" key="2">
    <source>
        <dbReference type="Proteomes" id="UP001159427"/>
    </source>
</evidence>
<dbReference type="Proteomes" id="UP001159427">
    <property type="component" value="Unassembled WGS sequence"/>
</dbReference>
<proteinExistence type="predicted"/>
<keyword evidence="2" id="KW-1185">Reference proteome</keyword>
<name>A0ABN8SSX4_9CNID</name>
<accession>A0ABN8SSX4</accession>
<comment type="caution">
    <text evidence="1">The sequence shown here is derived from an EMBL/GenBank/DDBJ whole genome shotgun (WGS) entry which is preliminary data.</text>
</comment>
<gene>
    <name evidence="1" type="ORF">PEVE_00025762</name>
</gene>
<sequence length="101" mass="11851">MAPVSNRNYQETNVIHTPVQFETVKESDKPYSNIQGKEYDNSVVLILRNVAMVLEYFNETLSRAIRGITYFFPVYSRLTIKTFSKGFPRKSYTYIVHGFHF</sequence>